<gene>
    <name evidence="2" type="ORF">HIV01_015805</name>
</gene>
<feature type="chain" id="PRO_5046444807" evidence="1">
    <location>
        <begin position="25"/>
        <end position="287"/>
    </location>
</feature>
<feature type="signal peptide" evidence="1">
    <location>
        <begin position="1"/>
        <end position="24"/>
    </location>
</feature>
<sequence>MAAFRTLGLPAAMLLVLTSSPANGQAVIELSHVTLADADFGDGAELGGREDGLLLRTPKFDFAGGAFDVAADYTYTHYDYRGLATRDRDLHRLELPMTWTGASPIHARIGITPVAAASSNVFKDLFSRGGSDDFSLYGDASIERLPSGGWGWRAGAAYDDSFGDERAYPVLSLLRDGDTVTLELGWPRTRVDWKVHPSVNLGFDIAPAGGRWHVVSDERDGAEFFYVTEAWRAQLLAQWAITSNWHLDAVVGYEFDRSHEFEDDTGLRIDEDVDSTVLYGVNFAYRF</sequence>
<evidence type="ECO:0000313" key="2">
    <source>
        <dbReference type="EMBL" id="QSX74621.1"/>
    </source>
</evidence>
<protein>
    <submittedName>
        <fullName evidence="2">Uncharacterized protein</fullName>
    </submittedName>
</protein>
<dbReference type="RefSeq" id="WP_200609016.1">
    <property type="nucleotide sequence ID" value="NZ_CP071517.1"/>
</dbReference>
<proteinExistence type="predicted"/>
<accession>A0ABX7RCJ7</accession>
<dbReference type="EMBL" id="CP071517">
    <property type="protein sequence ID" value="QSX74621.1"/>
    <property type="molecule type" value="Genomic_DNA"/>
</dbReference>
<organism evidence="2 3">
    <name type="scientific">Lysobacter arenosi</name>
    <dbReference type="NCBI Taxonomy" id="2795387"/>
    <lineage>
        <taxon>Bacteria</taxon>
        <taxon>Pseudomonadati</taxon>
        <taxon>Pseudomonadota</taxon>
        <taxon>Gammaproteobacteria</taxon>
        <taxon>Lysobacterales</taxon>
        <taxon>Lysobacteraceae</taxon>
        <taxon>Lysobacter</taxon>
    </lineage>
</organism>
<keyword evidence="1" id="KW-0732">Signal</keyword>
<reference evidence="2 3" key="1">
    <citation type="submission" date="2021-02" db="EMBL/GenBank/DDBJ databases">
        <title>Lysobacter arenosi sp. nov., isolated from soil of gangwondo yeongwol, south Korea.</title>
        <authorList>
            <person name="Kim K.R."/>
            <person name="Kim K.H."/>
            <person name="Jeon C.O."/>
        </authorList>
    </citation>
    <scope>NUCLEOTIDE SEQUENCE [LARGE SCALE GENOMIC DNA]</scope>
    <source>
        <strain evidence="2 3">R7</strain>
    </source>
</reference>
<dbReference type="Proteomes" id="UP000663400">
    <property type="component" value="Chromosome"/>
</dbReference>
<evidence type="ECO:0000313" key="3">
    <source>
        <dbReference type="Proteomes" id="UP000663400"/>
    </source>
</evidence>
<evidence type="ECO:0000256" key="1">
    <source>
        <dbReference type="SAM" id="SignalP"/>
    </source>
</evidence>
<name>A0ABX7RCJ7_9GAMM</name>
<keyword evidence="3" id="KW-1185">Reference proteome</keyword>